<gene>
    <name evidence="2" type="ORF">K7432_007463</name>
</gene>
<evidence type="ECO:0000313" key="3">
    <source>
        <dbReference type="Proteomes" id="UP001479436"/>
    </source>
</evidence>
<sequence length="167" mass="18253">MIQKSMLFSSWAILISAIGFFLCVGAQQPTQFKPSPTGPFLFNSMENLNAPRESQQNTFFFMVSTTATSTSRSFFTSVSSNQATRVTISTQTTIQTTLPTITGEIPPLNRTNSLVTGSSLKRSTHTATAYFVDTLVVPAAYNTAQQCSVSYLFILTTTILLSIPRIL</sequence>
<keyword evidence="1" id="KW-0732">Signal</keyword>
<feature type="chain" id="PRO_5045987850" evidence="1">
    <location>
        <begin position="27"/>
        <end position="167"/>
    </location>
</feature>
<evidence type="ECO:0000256" key="1">
    <source>
        <dbReference type="SAM" id="SignalP"/>
    </source>
</evidence>
<protein>
    <submittedName>
        <fullName evidence="2">Uncharacterized protein</fullName>
    </submittedName>
</protein>
<name>A0ABR2W041_9FUNG</name>
<dbReference type="Proteomes" id="UP001479436">
    <property type="component" value="Unassembled WGS sequence"/>
</dbReference>
<evidence type="ECO:0000313" key="2">
    <source>
        <dbReference type="EMBL" id="KAK9711917.1"/>
    </source>
</evidence>
<dbReference type="EMBL" id="JASJQH010007245">
    <property type="protein sequence ID" value="KAK9711917.1"/>
    <property type="molecule type" value="Genomic_DNA"/>
</dbReference>
<keyword evidence="3" id="KW-1185">Reference proteome</keyword>
<organism evidence="2 3">
    <name type="scientific">Basidiobolus ranarum</name>
    <dbReference type="NCBI Taxonomy" id="34480"/>
    <lineage>
        <taxon>Eukaryota</taxon>
        <taxon>Fungi</taxon>
        <taxon>Fungi incertae sedis</taxon>
        <taxon>Zoopagomycota</taxon>
        <taxon>Entomophthoromycotina</taxon>
        <taxon>Basidiobolomycetes</taxon>
        <taxon>Basidiobolales</taxon>
        <taxon>Basidiobolaceae</taxon>
        <taxon>Basidiobolus</taxon>
    </lineage>
</organism>
<accession>A0ABR2W041</accession>
<feature type="signal peptide" evidence="1">
    <location>
        <begin position="1"/>
        <end position="26"/>
    </location>
</feature>
<proteinExistence type="predicted"/>
<comment type="caution">
    <text evidence="2">The sequence shown here is derived from an EMBL/GenBank/DDBJ whole genome shotgun (WGS) entry which is preliminary data.</text>
</comment>
<reference evidence="2 3" key="1">
    <citation type="submission" date="2023-04" db="EMBL/GenBank/DDBJ databases">
        <title>Genome of Basidiobolus ranarum AG-B5.</title>
        <authorList>
            <person name="Stajich J.E."/>
            <person name="Carter-House D."/>
            <person name="Gryganskyi A."/>
        </authorList>
    </citation>
    <scope>NUCLEOTIDE SEQUENCE [LARGE SCALE GENOMIC DNA]</scope>
    <source>
        <strain evidence="2 3">AG-B5</strain>
    </source>
</reference>